<dbReference type="EMBL" id="JBHLWN010000031">
    <property type="protein sequence ID" value="MFC0212689.1"/>
    <property type="molecule type" value="Genomic_DNA"/>
</dbReference>
<dbReference type="Gene3D" id="3.40.190.10">
    <property type="entry name" value="Periplasmic binding protein-like II"/>
    <property type="match status" value="2"/>
</dbReference>
<feature type="domain" description="PI-PLC Y-box" evidence="2">
    <location>
        <begin position="395"/>
        <end position="457"/>
    </location>
</feature>
<keyword evidence="4" id="KW-1185">Reference proteome</keyword>
<dbReference type="InterPro" id="IPR050490">
    <property type="entry name" value="Bact_solute-bd_prot1"/>
</dbReference>
<reference evidence="3 4" key="1">
    <citation type="submission" date="2024-09" db="EMBL/GenBank/DDBJ databases">
        <authorList>
            <person name="Sun Q."/>
            <person name="Mori K."/>
        </authorList>
    </citation>
    <scope>NUCLEOTIDE SEQUENCE [LARGE SCALE GENOMIC DNA]</scope>
    <source>
        <strain evidence="3 4">CCM 7759</strain>
    </source>
</reference>
<dbReference type="SUPFAM" id="SSF53850">
    <property type="entry name" value="Periplasmic binding protein-like II"/>
    <property type="match status" value="1"/>
</dbReference>
<dbReference type="RefSeq" id="WP_377469893.1">
    <property type="nucleotide sequence ID" value="NZ_JBHLWN010000031.1"/>
</dbReference>
<proteinExistence type="predicted"/>
<comment type="caution">
    <text evidence="3">The sequence shown here is derived from an EMBL/GenBank/DDBJ whole genome shotgun (WGS) entry which is preliminary data.</text>
</comment>
<dbReference type="InterPro" id="IPR001711">
    <property type="entry name" value="PLipase_C_Pinositol-sp_Y"/>
</dbReference>
<evidence type="ECO:0000313" key="4">
    <source>
        <dbReference type="Proteomes" id="UP001589776"/>
    </source>
</evidence>
<dbReference type="PROSITE" id="PS51257">
    <property type="entry name" value="PROKAR_LIPOPROTEIN"/>
    <property type="match status" value="1"/>
</dbReference>
<gene>
    <name evidence="3" type="ORF">ACFFK0_09455</name>
</gene>
<dbReference type="Pfam" id="PF12010">
    <property type="entry name" value="DUF3502"/>
    <property type="match status" value="1"/>
</dbReference>
<protein>
    <submittedName>
        <fullName evidence="3">ABC transporter substrate-binding protein</fullName>
    </submittedName>
</protein>
<dbReference type="PROSITE" id="PS50008">
    <property type="entry name" value="PIPLC_Y_DOMAIN"/>
    <property type="match status" value="1"/>
</dbReference>
<evidence type="ECO:0000256" key="1">
    <source>
        <dbReference type="SAM" id="SignalP"/>
    </source>
</evidence>
<dbReference type="PANTHER" id="PTHR43649">
    <property type="entry name" value="ARABINOSE-BINDING PROTEIN-RELATED"/>
    <property type="match status" value="1"/>
</dbReference>
<sequence>MIRGKQLTTLASTLVLCLALTACAGAPAQEPAAADTAAKPAAADAKGASTGSNLAPYKLVMIFPSGVVPKDLQAVQDEMSKYLTEKINATIELRPIDWGAWTNKTNLMFASSEPFDLMFTASWYGLGQQVAKGQIMPLDDLLDKYGQGIKSVLDPAYVEGGKLNGKSYGVVANKEFAATKGVVMRKDLVDKYNIDLSAIKELKDLEPVFQKIKENEPGIVPLQVKNDRSPASAILGYGMFDMLGDGPGVLDRESSELKVIDMFQTQKFMDTVKLMHKWYKAGYINKDGATNKDSEFLAVKAGKAFAYGESMKPGFDMQETRNTGMPMVTVELTKPYTTTGDTTSAMFAIPNTSKDPARAMMFLNLLYTDKTLLNMLDWGLEGKHYVKAGDNIIDYPPGVDAANVGYNLNLPWMFGNQLNSYIWKTEDPNIWDRYKEFNKTAQKSIALGFVFDPEKVKNEIAATNNVAAQFTGGLYTGTIDPEKYVPEFVGKMKAAGLDKIIAEKQRQLDEWAKTNKK</sequence>
<evidence type="ECO:0000313" key="3">
    <source>
        <dbReference type="EMBL" id="MFC0212689.1"/>
    </source>
</evidence>
<dbReference type="InterPro" id="IPR022627">
    <property type="entry name" value="DUF3502"/>
</dbReference>
<keyword evidence="1" id="KW-0732">Signal</keyword>
<dbReference type="Pfam" id="PF01547">
    <property type="entry name" value="SBP_bac_1"/>
    <property type="match status" value="1"/>
</dbReference>
<feature type="signal peptide" evidence="1">
    <location>
        <begin position="1"/>
        <end position="28"/>
    </location>
</feature>
<dbReference type="InterPro" id="IPR006059">
    <property type="entry name" value="SBP"/>
</dbReference>
<name>A0ABV6DJ63_9BACL</name>
<evidence type="ECO:0000259" key="2">
    <source>
        <dbReference type="PROSITE" id="PS50008"/>
    </source>
</evidence>
<feature type="chain" id="PRO_5046279375" evidence="1">
    <location>
        <begin position="29"/>
        <end position="517"/>
    </location>
</feature>
<dbReference type="PANTHER" id="PTHR43649:SF17">
    <property type="entry name" value="ABC TRANSPORTER SOLUTE BINDING PROTEIN-SUGAR TRANSPORT"/>
    <property type="match status" value="1"/>
</dbReference>
<dbReference type="Proteomes" id="UP001589776">
    <property type="component" value="Unassembled WGS sequence"/>
</dbReference>
<organism evidence="3 4">
    <name type="scientific">Paenibacillus chartarius</name>
    <dbReference type="NCBI Taxonomy" id="747481"/>
    <lineage>
        <taxon>Bacteria</taxon>
        <taxon>Bacillati</taxon>
        <taxon>Bacillota</taxon>
        <taxon>Bacilli</taxon>
        <taxon>Bacillales</taxon>
        <taxon>Paenibacillaceae</taxon>
        <taxon>Paenibacillus</taxon>
    </lineage>
</organism>
<accession>A0ABV6DJ63</accession>